<comment type="caution">
    <text evidence="1">The sequence shown here is derived from an EMBL/GenBank/DDBJ whole genome shotgun (WGS) entry which is preliminary data.</text>
</comment>
<dbReference type="Proteomes" id="UP001062846">
    <property type="component" value="Chromosome 13"/>
</dbReference>
<evidence type="ECO:0000313" key="2">
    <source>
        <dbReference type="Proteomes" id="UP001062846"/>
    </source>
</evidence>
<dbReference type="EMBL" id="CM046400">
    <property type="protein sequence ID" value="KAI8522905.1"/>
    <property type="molecule type" value="Genomic_DNA"/>
</dbReference>
<keyword evidence="2" id="KW-1185">Reference proteome</keyword>
<protein>
    <submittedName>
        <fullName evidence="1">Uncharacterized protein</fullName>
    </submittedName>
</protein>
<accession>A0ACC0L2P6</accession>
<proteinExistence type="predicted"/>
<sequence length="56" mass="6110">MEIAAANGVFFKWVRRSAKKEAHGVSSLAMKGKLPFNWVACSPSNLLSILNFDASL</sequence>
<gene>
    <name evidence="1" type="ORF">RHMOL_Rhmol13G0033100</name>
</gene>
<organism evidence="1 2">
    <name type="scientific">Rhododendron molle</name>
    <name type="common">Chinese azalea</name>
    <name type="synonym">Azalea mollis</name>
    <dbReference type="NCBI Taxonomy" id="49168"/>
    <lineage>
        <taxon>Eukaryota</taxon>
        <taxon>Viridiplantae</taxon>
        <taxon>Streptophyta</taxon>
        <taxon>Embryophyta</taxon>
        <taxon>Tracheophyta</taxon>
        <taxon>Spermatophyta</taxon>
        <taxon>Magnoliopsida</taxon>
        <taxon>eudicotyledons</taxon>
        <taxon>Gunneridae</taxon>
        <taxon>Pentapetalae</taxon>
        <taxon>asterids</taxon>
        <taxon>Ericales</taxon>
        <taxon>Ericaceae</taxon>
        <taxon>Ericoideae</taxon>
        <taxon>Rhodoreae</taxon>
        <taxon>Rhododendron</taxon>
    </lineage>
</organism>
<evidence type="ECO:0000313" key="1">
    <source>
        <dbReference type="EMBL" id="KAI8522905.1"/>
    </source>
</evidence>
<name>A0ACC0L2P6_RHOML</name>
<reference evidence="1" key="1">
    <citation type="submission" date="2022-02" db="EMBL/GenBank/DDBJ databases">
        <title>Plant Genome Project.</title>
        <authorList>
            <person name="Zhang R.-G."/>
        </authorList>
    </citation>
    <scope>NUCLEOTIDE SEQUENCE</scope>
    <source>
        <strain evidence="1">AT1</strain>
    </source>
</reference>